<feature type="region of interest" description="Disordered" evidence="5">
    <location>
        <begin position="80"/>
        <end position="150"/>
    </location>
</feature>
<keyword evidence="7" id="KW-1185">Reference proteome</keyword>
<dbReference type="GO" id="GO:0005730">
    <property type="term" value="C:nucleolus"/>
    <property type="evidence" value="ECO:0007669"/>
    <property type="project" value="UniProtKB-SubCell"/>
</dbReference>
<feature type="compositionally biased region" description="Basic and acidic residues" evidence="5">
    <location>
        <begin position="117"/>
        <end position="134"/>
    </location>
</feature>
<dbReference type="GO" id="GO:0030686">
    <property type="term" value="C:90S preribosome"/>
    <property type="evidence" value="ECO:0007669"/>
    <property type="project" value="InterPro"/>
</dbReference>
<dbReference type="GO" id="GO:0030688">
    <property type="term" value="C:preribosome, small subunit precursor"/>
    <property type="evidence" value="ECO:0007669"/>
    <property type="project" value="InterPro"/>
</dbReference>
<dbReference type="EMBL" id="KQ965861">
    <property type="protein sequence ID" value="KXS09497.1"/>
    <property type="molecule type" value="Genomic_DNA"/>
</dbReference>
<accession>A0A138ZYC3</accession>
<evidence type="ECO:0000256" key="4">
    <source>
        <dbReference type="ARBA" id="ARBA00023242"/>
    </source>
</evidence>
<evidence type="ECO:0000256" key="3">
    <source>
        <dbReference type="ARBA" id="ARBA00021321"/>
    </source>
</evidence>
<dbReference type="Pfam" id="PF15341">
    <property type="entry name" value="SLX9"/>
    <property type="match status" value="1"/>
</dbReference>
<protein>
    <recommendedName>
        <fullName evidence="3">Ribosome biogenesis protein SLX9</fullName>
    </recommendedName>
</protein>
<keyword evidence="4" id="KW-0539">Nucleus</keyword>
<feature type="compositionally biased region" description="Acidic residues" evidence="5">
    <location>
        <begin position="29"/>
        <end position="40"/>
    </location>
</feature>
<evidence type="ECO:0000256" key="1">
    <source>
        <dbReference type="ARBA" id="ARBA00004604"/>
    </source>
</evidence>
<feature type="compositionally biased region" description="Low complexity" evidence="5">
    <location>
        <begin position="101"/>
        <end position="112"/>
    </location>
</feature>
<gene>
    <name evidence="6" type="ORF">M427DRAFT_64012</name>
</gene>
<comment type="subcellular location">
    <subcellularLocation>
        <location evidence="1">Nucleus</location>
        <location evidence="1">Nucleolus</location>
    </subcellularLocation>
</comment>
<evidence type="ECO:0000256" key="2">
    <source>
        <dbReference type="ARBA" id="ARBA00011022"/>
    </source>
</evidence>
<reference evidence="6 7" key="1">
    <citation type="journal article" date="2015" name="Genome Biol. Evol.">
        <title>Phylogenomic analyses indicate that early fungi evolved digesting cell walls of algal ancestors of land plants.</title>
        <authorList>
            <person name="Chang Y."/>
            <person name="Wang S."/>
            <person name="Sekimoto S."/>
            <person name="Aerts A.L."/>
            <person name="Choi C."/>
            <person name="Clum A."/>
            <person name="LaButti K.M."/>
            <person name="Lindquist E.A."/>
            <person name="Yee Ngan C."/>
            <person name="Ohm R.A."/>
            <person name="Salamov A.A."/>
            <person name="Grigoriev I.V."/>
            <person name="Spatafora J.W."/>
            <person name="Berbee M.L."/>
        </authorList>
    </citation>
    <scope>NUCLEOTIDE SEQUENCE [LARGE SCALE GENOMIC DNA]</scope>
    <source>
        <strain evidence="6 7">JEL478</strain>
    </source>
</reference>
<sequence>MPKAPRSRQKVSRKVNTTSQPPPERDVVTFDEEEAEDTEATWDTTESIVGSDDAEAIEATMTKDEKRRLKHLRWMQKLALSHHTHTAKPAKTRKEPKPKPLDLGPLHLSLLDAELEQDQRDEERTKAKQIAETRKRNKPLSKENRKKVGMAEMIRHQQVLALGAFRENPMGAIGVHVKNTV</sequence>
<dbReference type="PANTHER" id="PTHR31109:SF2">
    <property type="entry name" value="RIBOSOME BIOGENESIS PROTEIN SLX9 HOMOLOG"/>
    <property type="match status" value="1"/>
</dbReference>
<name>A0A138ZYC3_GONPJ</name>
<feature type="region of interest" description="Disordered" evidence="5">
    <location>
        <begin position="1"/>
        <end position="43"/>
    </location>
</feature>
<feature type="compositionally biased region" description="Basic residues" evidence="5">
    <location>
        <begin position="135"/>
        <end position="148"/>
    </location>
</feature>
<dbReference type="OrthoDB" id="18703at2759"/>
<evidence type="ECO:0000313" key="7">
    <source>
        <dbReference type="Proteomes" id="UP000070544"/>
    </source>
</evidence>
<evidence type="ECO:0000313" key="6">
    <source>
        <dbReference type="EMBL" id="KXS09497.1"/>
    </source>
</evidence>
<dbReference type="AlphaFoldDB" id="A0A138ZYC3"/>
<organism evidence="6 7">
    <name type="scientific">Gonapodya prolifera (strain JEL478)</name>
    <name type="common">Monoblepharis prolifera</name>
    <dbReference type="NCBI Taxonomy" id="1344416"/>
    <lineage>
        <taxon>Eukaryota</taxon>
        <taxon>Fungi</taxon>
        <taxon>Fungi incertae sedis</taxon>
        <taxon>Chytridiomycota</taxon>
        <taxon>Chytridiomycota incertae sedis</taxon>
        <taxon>Monoblepharidomycetes</taxon>
        <taxon>Monoblepharidales</taxon>
        <taxon>Gonapodyaceae</taxon>
        <taxon>Gonapodya</taxon>
    </lineage>
</organism>
<evidence type="ECO:0000256" key="5">
    <source>
        <dbReference type="SAM" id="MobiDB-lite"/>
    </source>
</evidence>
<comment type="similarity">
    <text evidence="2">Belongs to the SLX9 family.</text>
</comment>
<dbReference type="GO" id="GO:0000462">
    <property type="term" value="P:maturation of SSU-rRNA from tricistronic rRNA transcript (SSU-rRNA, 5.8S rRNA, LSU-rRNA)"/>
    <property type="evidence" value="ECO:0007669"/>
    <property type="project" value="InterPro"/>
</dbReference>
<dbReference type="PANTHER" id="PTHR31109">
    <property type="entry name" value="PROTEIN FAM207A"/>
    <property type="match status" value="1"/>
</dbReference>
<feature type="compositionally biased region" description="Basic residues" evidence="5">
    <location>
        <begin position="1"/>
        <end position="13"/>
    </location>
</feature>
<dbReference type="Proteomes" id="UP000070544">
    <property type="component" value="Unassembled WGS sequence"/>
</dbReference>
<dbReference type="InterPro" id="IPR028160">
    <property type="entry name" value="Slx9-like"/>
</dbReference>
<feature type="compositionally biased region" description="Basic residues" evidence="5">
    <location>
        <begin position="80"/>
        <end position="91"/>
    </location>
</feature>
<proteinExistence type="inferred from homology"/>